<gene>
    <name evidence="1" type="ORF">E1269_15440</name>
</gene>
<dbReference type="InParanoid" id="A0A4R5D8Q9"/>
<evidence type="ECO:0000313" key="1">
    <source>
        <dbReference type="EMBL" id="TDE09107.1"/>
    </source>
</evidence>
<dbReference type="OrthoDB" id="928769at2"/>
<evidence type="ECO:0000313" key="2">
    <source>
        <dbReference type="Proteomes" id="UP000294739"/>
    </source>
</evidence>
<reference evidence="1 2" key="1">
    <citation type="submission" date="2019-03" db="EMBL/GenBank/DDBJ databases">
        <title>Draft genome sequences of novel Actinobacteria.</title>
        <authorList>
            <person name="Sahin N."/>
            <person name="Ay H."/>
            <person name="Saygin H."/>
        </authorList>
    </citation>
    <scope>NUCLEOTIDE SEQUENCE [LARGE SCALE GENOMIC DNA]</scope>
    <source>
        <strain evidence="1 2">5K138</strain>
    </source>
</reference>
<dbReference type="Proteomes" id="UP000294739">
    <property type="component" value="Unassembled WGS sequence"/>
</dbReference>
<dbReference type="InterPro" id="IPR011042">
    <property type="entry name" value="6-blade_b-propeller_TolB-like"/>
</dbReference>
<dbReference type="EMBL" id="SMKZ01000020">
    <property type="protein sequence ID" value="TDE09107.1"/>
    <property type="molecule type" value="Genomic_DNA"/>
</dbReference>
<comment type="caution">
    <text evidence="1">The sequence shown here is derived from an EMBL/GenBank/DDBJ whole genome shotgun (WGS) entry which is preliminary data.</text>
</comment>
<keyword evidence="2" id="KW-1185">Reference proteome</keyword>
<dbReference type="NCBIfam" id="NF033206">
    <property type="entry name" value="ScyE_fam"/>
    <property type="match status" value="1"/>
</dbReference>
<dbReference type="InterPro" id="IPR048031">
    <property type="entry name" value="ScyD/ScyE-like"/>
</dbReference>
<sequence length="404" mass="41379">MIIVLGIGGLAPWGFGPKRGARASRGNGGNVMVRLSRARAAAALATGVVAVSGVLVGASVAANASGGGWHGSSEPKPVVELDGPRGVAVDQAGRIVVGEADGTISLVIDRGREPKVHELGQVPAGFIAPAVAVSRAGRVFALTTAGEPGTGAATLYQVRPGRSPKVIADIGAYQQDDPDPFDLEDNPTETNPFGLAALTDGSVLVADAAGNDLLRVYPNGHIVTVARLANRVVEVPEELPDEVDGEPLPPAGARIPSEGVATSVTVGSDGYWYVGELRGFPATPGTSQIWRIKPGSVDAVCDPERPNRGDCRRFADGLTSVVDLASGKHGTIYAVQLVNQSWLQWELGLVDPPVGGLIKVRPGGSRSEIAPGSFILPGGVDVGLHGKLYVAAPVFGPGALLRLG</sequence>
<accession>A0A4R5D8Q9</accession>
<dbReference type="SUPFAM" id="SSF63829">
    <property type="entry name" value="Calcium-dependent phosphotriesterase"/>
    <property type="match status" value="1"/>
</dbReference>
<dbReference type="Gene3D" id="2.120.10.30">
    <property type="entry name" value="TolB, C-terminal domain"/>
    <property type="match status" value="1"/>
</dbReference>
<protein>
    <submittedName>
        <fullName evidence="1">ScyD/ScyE family protein</fullName>
    </submittedName>
</protein>
<name>A0A4R5D8Q9_9ACTN</name>
<proteinExistence type="predicted"/>
<organism evidence="1 2">
    <name type="scientific">Jiangella asiatica</name>
    <dbReference type="NCBI Taxonomy" id="2530372"/>
    <lineage>
        <taxon>Bacteria</taxon>
        <taxon>Bacillati</taxon>
        <taxon>Actinomycetota</taxon>
        <taxon>Actinomycetes</taxon>
        <taxon>Jiangellales</taxon>
        <taxon>Jiangellaceae</taxon>
        <taxon>Jiangella</taxon>
    </lineage>
</organism>
<dbReference type="AlphaFoldDB" id="A0A4R5D8Q9"/>